<evidence type="ECO:0000256" key="1">
    <source>
        <dbReference type="SAM" id="MobiDB-lite"/>
    </source>
</evidence>
<feature type="chain" id="PRO_5019442752" evidence="2">
    <location>
        <begin position="25"/>
        <end position="110"/>
    </location>
</feature>
<evidence type="ECO:0000313" key="4">
    <source>
        <dbReference type="Proteomes" id="UP000285636"/>
    </source>
</evidence>
<sequence length="110" mass="10007">MVSLKLTALIISGLLSVGSLGALAQSNGNDAPVDKGGMPPSTEMNANSADGDALPPGSINGGNGGDANGSSTSPGKGSGAVSGGSSMGNGGGDGSGKSGSAGDAEDEKGG</sequence>
<dbReference type="EMBL" id="MOBK01000006">
    <property type="protein sequence ID" value="RON20610.1"/>
    <property type="molecule type" value="Genomic_DNA"/>
</dbReference>
<keyword evidence="2" id="KW-0732">Signal</keyword>
<dbReference type="Proteomes" id="UP000285636">
    <property type="component" value="Unassembled WGS sequence"/>
</dbReference>
<name>A0A423I546_9PSED</name>
<feature type="region of interest" description="Disordered" evidence="1">
    <location>
        <begin position="22"/>
        <end position="110"/>
    </location>
</feature>
<feature type="signal peptide" evidence="2">
    <location>
        <begin position="1"/>
        <end position="24"/>
    </location>
</feature>
<accession>A0A423I546</accession>
<dbReference type="AlphaFoldDB" id="A0A423I546"/>
<organism evidence="3 4">
    <name type="scientific">Pseudomonas brassicacearum</name>
    <dbReference type="NCBI Taxonomy" id="930166"/>
    <lineage>
        <taxon>Bacteria</taxon>
        <taxon>Pseudomonadati</taxon>
        <taxon>Pseudomonadota</taxon>
        <taxon>Gammaproteobacteria</taxon>
        <taxon>Pseudomonadales</taxon>
        <taxon>Pseudomonadaceae</taxon>
        <taxon>Pseudomonas</taxon>
    </lineage>
</organism>
<evidence type="ECO:0000313" key="3">
    <source>
        <dbReference type="EMBL" id="RON20610.1"/>
    </source>
</evidence>
<evidence type="ECO:0000256" key="2">
    <source>
        <dbReference type="SAM" id="SignalP"/>
    </source>
</evidence>
<protein>
    <submittedName>
        <fullName evidence="3">Uncharacterized protein</fullName>
    </submittedName>
</protein>
<feature type="compositionally biased region" description="Gly residues" evidence="1">
    <location>
        <begin position="76"/>
        <end position="99"/>
    </location>
</feature>
<comment type="caution">
    <text evidence="3">The sequence shown here is derived from an EMBL/GenBank/DDBJ whole genome shotgun (WGS) entry which is preliminary data.</text>
</comment>
<reference evidence="3 4" key="1">
    <citation type="submission" date="2016-10" db="EMBL/GenBank/DDBJ databases">
        <title>Comparative genome analysis of multiple Pseudomonas spp. focuses on biocontrol and plant growth promoting traits.</title>
        <authorList>
            <person name="Tao X.-Y."/>
            <person name="Taylor C.G."/>
        </authorList>
    </citation>
    <scope>NUCLEOTIDE SEQUENCE [LARGE SCALE GENOMIC DNA]</scope>
    <source>
        <strain evidence="3 4">38D7</strain>
    </source>
</reference>
<proteinExistence type="predicted"/>
<gene>
    <name evidence="3" type="ORF">BK660_16285</name>
</gene>